<keyword evidence="4" id="KW-1185">Reference proteome</keyword>
<keyword evidence="1" id="KW-0732">Signal</keyword>
<dbReference type="AlphaFoldDB" id="A0A972FX30"/>
<proteinExistence type="predicted"/>
<dbReference type="EMBL" id="JAAMPU010000108">
    <property type="protein sequence ID" value="NMH29617.1"/>
    <property type="molecule type" value="Genomic_DNA"/>
</dbReference>
<dbReference type="RefSeq" id="WP_169528698.1">
    <property type="nucleotide sequence ID" value="NZ_JAAMPU010000108.1"/>
</dbReference>
<dbReference type="Proteomes" id="UP000712080">
    <property type="component" value="Unassembled WGS sequence"/>
</dbReference>
<protein>
    <submittedName>
        <fullName evidence="3">Sorbosone dehydrogenase family protein</fullName>
    </submittedName>
</protein>
<dbReference type="InterPro" id="IPR011041">
    <property type="entry name" value="Quinoprot_gluc/sorb_DH_b-prop"/>
</dbReference>
<dbReference type="Pfam" id="PF22807">
    <property type="entry name" value="TrAA12"/>
    <property type="match status" value="2"/>
</dbReference>
<dbReference type="PANTHER" id="PTHR19328:SF55">
    <property type="entry name" value="BLR6566 PROTEIN"/>
    <property type="match status" value="1"/>
</dbReference>
<dbReference type="SUPFAM" id="SSF50952">
    <property type="entry name" value="Soluble quinoprotein glucose dehydrogenase"/>
    <property type="match status" value="1"/>
</dbReference>
<accession>A0A972FX30</accession>
<comment type="caution">
    <text evidence="3">The sequence shown here is derived from an EMBL/GenBank/DDBJ whole genome shotgun (WGS) entry which is preliminary data.</text>
</comment>
<organism evidence="3 4">
    <name type="scientific">Flavobacterium silvaticum</name>
    <dbReference type="NCBI Taxonomy" id="1852020"/>
    <lineage>
        <taxon>Bacteria</taxon>
        <taxon>Pseudomonadati</taxon>
        <taxon>Bacteroidota</taxon>
        <taxon>Flavobacteriia</taxon>
        <taxon>Flavobacteriales</taxon>
        <taxon>Flavobacteriaceae</taxon>
        <taxon>Flavobacterium</taxon>
    </lineage>
</organism>
<dbReference type="PROSITE" id="PS51257">
    <property type="entry name" value="PROKAR_LIPOPROTEIN"/>
    <property type="match status" value="1"/>
</dbReference>
<evidence type="ECO:0000256" key="1">
    <source>
        <dbReference type="SAM" id="SignalP"/>
    </source>
</evidence>
<evidence type="ECO:0000313" key="4">
    <source>
        <dbReference type="Proteomes" id="UP000712080"/>
    </source>
</evidence>
<dbReference type="InterPro" id="IPR011042">
    <property type="entry name" value="6-blade_b-propeller_TolB-like"/>
</dbReference>
<dbReference type="PANTHER" id="PTHR19328">
    <property type="entry name" value="HEDGEHOG-INTERACTING PROTEIN"/>
    <property type="match status" value="1"/>
</dbReference>
<dbReference type="Gene3D" id="2.120.10.30">
    <property type="entry name" value="TolB, C-terminal domain"/>
    <property type="match status" value="1"/>
</dbReference>
<evidence type="ECO:0000259" key="2">
    <source>
        <dbReference type="Pfam" id="PF22807"/>
    </source>
</evidence>
<reference evidence="3" key="1">
    <citation type="submission" date="2020-02" db="EMBL/GenBank/DDBJ databases">
        <title>Flavobacterium sp. genome.</title>
        <authorList>
            <person name="Jung H.S."/>
            <person name="Baek J.H."/>
            <person name="Jeon C.O."/>
        </authorList>
    </citation>
    <scope>NUCLEOTIDE SEQUENCE</scope>
    <source>
        <strain evidence="3">SE-s28</strain>
    </source>
</reference>
<feature type="domain" description="Pyrroloquinoline quinone-dependent pyranose dehydrogenase beta-propeller" evidence="2">
    <location>
        <begin position="73"/>
        <end position="268"/>
    </location>
</feature>
<evidence type="ECO:0000313" key="3">
    <source>
        <dbReference type="EMBL" id="NMH29617.1"/>
    </source>
</evidence>
<feature type="chain" id="PRO_5036757741" evidence="1">
    <location>
        <begin position="22"/>
        <end position="424"/>
    </location>
</feature>
<gene>
    <name evidence="3" type="ORF">G6047_16370</name>
</gene>
<feature type="domain" description="Pyrroloquinoline quinone-dependent pyranose dehydrogenase beta-propeller" evidence="2">
    <location>
        <begin position="312"/>
        <end position="420"/>
    </location>
</feature>
<feature type="signal peptide" evidence="1">
    <location>
        <begin position="1"/>
        <end position="21"/>
    </location>
</feature>
<sequence length="424" mass="45965">MKSCIICAFTLLSAVFLSCNGQVSKEEKKAAAASGETTVKTAIGYYTLPAPYATKSTTNRNSMKDWPDGKGPTAPSGFTVTKFASGLKNPRNTVIAPNGDIFVVESGTAFSADQITILRDTDKSGKYKTREVYIKGLDKPYGVLVLKNQFYIANTDGVYVYDYNPSALKLEGKGKKILDLPAGGYNNHWTRNLIANADGTKIYVSVGSGSNVAEHGIENENRRANILEINPDGSGEKIYASGLRNPVGMDWNPVSNELWTAVNERDNLGDGLVPDYITSVKQGGFYGWPYSYFGQIEDPRLKGQAKELVAKAIVPDVPVGPHTASLGIAFYTSDKFPEKYRNGAFVGQHGSWNSSTLTGYKVVFVPFKDGKPSGKPEDFLTGFVADANKSNVYGRPVDVTVMNDGSLLVNDDAGNTLWKVSYTK</sequence>
<name>A0A972FX30_9FLAO</name>
<dbReference type="InterPro" id="IPR054539">
    <property type="entry name" value="Beta-prop_PDH"/>
</dbReference>